<reference evidence="1" key="2">
    <citation type="journal article" date="2021" name="Microbiome">
        <title>Successional dynamics and alternative stable states in a saline activated sludge microbial community over 9 years.</title>
        <authorList>
            <person name="Wang Y."/>
            <person name="Ye J."/>
            <person name="Ju F."/>
            <person name="Liu L."/>
            <person name="Boyd J.A."/>
            <person name="Deng Y."/>
            <person name="Parks D.H."/>
            <person name="Jiang X."/>
            <person name="Yin X."/>
            <person name="Woodcroft B.J."/>
            <person name="Tyson G.W."/>
            <person name="Hugenholtz P."/>
            <person name="Polz M.F."/>
            <person name="Zhang T."/>
        </authorList>
    </citation>
    <scope>NUCLEOTIDE SEQUENCE</scope>
    <source>
        <strain evidence="1">HKST-UBA79</strain>
    </source>
</reference>
<accession>A0A955EFF3</accession>
<evidence type="ECO:0000313" key="1">
    <source>
        <dbReference type="EMBL" id="MCA9308468.1"/>
    </source>
</evidence>
<dbReference type="Proteomes" id="UP000740557">
    <property type="component" value="Unassembled WGS sequence"/>
</dbReference>
<sequence length="261" mass="30017">MNNEPLKVTDSLYMRDLAVIEPTQIQAHTHLNKFLEANKDLQLKSDITQEGLFNNFPMVVLPQLFNRESLVELQKAVKNTSSIKSLKISCQYRKMHDNLYYPWAIVTITHLYNHNIKLLGPIYISNDHNIITAGEHLSSFEKEHYVTAHTSEQQKLFDALWFYTIRLTPESFTRKILTGENMLFPYKTSMDIVSGPINTEGTVFVLEKSPQLVTAITEFKDLLCIANTSRNINFKREIAKPRNGVASETIAKFIQEKIPNL</sequence>
<gene>
    <name evidence="1" type="ORF">KC980_03070</name>
</gene>
<dbReference type="EMBL" id="JAGQNX010000092">
    <property type="protein sequence ID" value="MCA9308468.1"/>
    <property type="molecule type" value="Genomic_DNA"/>
</dbReference>
<reference evidence="1" key="1">
    <citation type="submission" date="2020-04" db="EMBL/GenBank/DDBJ databases">
        <authorList>
            <person name="Zhang T."/>
        </authorList>
    </citation>
    <scope>NUCLEOTIDE SEQUENCE</scope>
    <source>
        <strain evidence="1">HKST-UBA79</strain>
    </source>
</reference>
<proteinExistence type="predicted"/>
<name>A0A955EFF3_UNCKA</name>
<organism evidence="1 2">
    <name type="scientific">candidate division WWE3 bacterium</name>
    <dbReference type="NCBI Taxonomy" id="2053526"/>
    <lineage>
        <taxon>Bacteria</taxon>
        <taxon>Katanobacteria</taxon>
    </lineage>
</organism>
<dbReference type="AlphaFoldDB" id="A0A955EFF3"/>
<protein>
    <submittedName>
        <fullName evidence="1">Uncharacterized protein</fullName>
    </submittedName>
</protein>
<evidence type="ECO:0000313" key="2">
    <source>
        <dbReference type="Proteomes" id="UP000740557"/>
    </source>
</evidence>
<comment type="caution">
    <text evidence="1">The sequence shown here is derived from an EMBL/GenBank/DDBJ whole genome shotgun (WGS) entry which is preliminary data.</text>
</comment>